<keyword evidence="1" id="KW-0812">Transmembrane</keyword>
<evidence type="ECO:0000256" key="1">
    <source>
        <dbReference type="SAM" id="Phobius"/>
    </source>
</evidence>
<dbReference type="AlphaFoldDB" id="A0A7W4W201"/>
<keyword evidence="3" id="KW-1185">Reference proteome</keyword>
<proteinExistence type="predicted"/>
<keyword evidence="1" id="KW-0472">Membrane</keyword>
<evidence type="ECO:0000313" key="2">
    <source>
        <dbReference type="EMBL" id="MBB3045840.1"/>
    </source>
</evidence>
<evidence type="ECO:0000313" key="3">
    <source>
        <dbReference type="Proteomes" id="UP000537130"/>
    </source>
</evidence>
<dbReference type="Proteomes" id="UP000537130">
    <property type="component" value="Unassembled WGS sequence"/>
</dbReference>
<gene>
    <name evidence="2" type="ORF">FHR99_000076</name>
</gene>
<protein>
    <submittedName>
        <fullName evidence="2">Uncharacterized protein</fullName>
    </submittedName>
</protein>
<feature type="transmembrane region" description="Helical" evidence="1">
    <location>
        <begin position="82"/>
        <end position="99"/>
    </location>
</feature>
<organism evidence="2 3">
    <name type="scientific">Litorivivens lipolytica</name>
    <dbReference type="NCBI Taxonomy" id="1524264"/>
    <lineage>
        <taxon>Bacteria</taxon>
        <taxon>Pseudomonadati</taxon>
        <taxon>Pseudomonadota</taxon>
        <taxon>Gammaproteobacteria</taxon>
        <taxon>Litorivivens</taxon>
    </lineage>
</organism>
<dbReference type="EMBL" id="JACHWY010000001">
    <property type="protein sequence ID" value="MBB3045840.1"/>
    <property type="molecule type" value="Genomic_DNA"/>
</dbReference>
<sequence>MRRIYTFGTRPLSTSLKLGVYSDKSERFSMPASFNLSAPTAVTETGTSPRDSVRFWAVTRTSTSWRPVSDRTGEARPMAKQLAIAAGFFMLYHLFLLSLKPCQQRGMTGWQRIGGRYRELFSAASLSSRPHWFGFSVEATRTARHVGRGVKKCLLSIRPM</sequence>
<accession>A0A7W4W201</accession>
<name>A0A7W4W201_9GAMM</name>
<keyword evidence="1" id="KW-1133">Transmembrane helix</keyword>
<comment type="caution">
    <text evidence="2">The sequence shown here is derived from an EMBL/GenBank/DDBJ whole genome shotgun (WGS) entry which is preliminary data.</text>
</comment>
<reference evidence="2 3" key="1">
    <citation type="submission" date="2020-08" db="EMBL/GenBank/DDBJ databases">
        <title>Genomic Encyclopedia of Type Strains, Phase III (KMG-III): the genomes of soil and plant-associated and newly described type strains.</title>
        <authorList>
            <person name="Whitman W."/>
        </authorList>
    </citation>
    <scope>NUCLEOTIDE SEQUENCE [LARGE SCALE GENOMIC DNA]</scope>
    <source>
        <strain evidence="2 3">CECT 8654</strain>
    </source>
</reference>